<dbReference type="Pfam" id="PF03929">
    <property type="entry name" value="PepSY_TM"/>
    <property type="match status" value="1"/>
</dbReference>
<dbReference type="PANTHER" id="PTHR34219:SF1">
    <property type="entry name" value="PEPSY DOMAIN-CONTAINING PROTEIN"/>
    <property type="match status" value="1"/>
</dbReference>
<evidence type="ECO:0000313" key="3">
    <source>
        <dbReference type="EMBL" id="MFC5466205.1"/>
    </source>
</evidence>
<evidence type="ECO:0000313" key="4">
    <source>
        <dbReference type="Proteomes" id="UP001596147"/>
    </source>
</evidence>
<feature type="transmembrane region" description="Helical" evidence="1">
    <location>
        <begin position="160"/>
        <end position="180"/>
    </location>
</feature>
<dbReference type="EMBL" id="JBHSMC010000021">
    <property type="protein sequence ID" value="MFC5466205.1"/>
    <property type="molecule type" value="Genomic_DNA"/>
</dbReference>
<feature type="transmembrane region" description="Helical" evidence="1">
    <location>
        <begin position="387"/>
        <end position="407"/>
    </location>
</feature>
<dbReference type="InterPro" id="IPR025711">
    <property type="entry name" value="PepSY"/>
</dbReference>
<feature type="transmembrane region" description="Helical" evidence="1">
    <location>
        <begin position="427"/>
        <end position="460"/>
    </location>
</feature>
<gene>
    <name evidence="3" type="ORF">ACFPM4_15845</name>
</gene>
<feature type="transmembrane region" description="Helical" evidence="1">
    <location>
        <begin position="208"/>
        <end position="230"/>
    </location>
</feature>
<keyword evidence="1" id="KW-0812">Transmembrane</keyword>
<dbReference type="InterPro" id="IPR005625">
    <property type="entry name" value="PepSY-ass_TM"/>
</dbReference>
<evidence type="ECO:0000259" key="2">
    <source>
        <dbReference type="Pfam" id="PF03413"/>
    </source>
</evidence>
<proteinExistence type="predicted"/>
<dbReference type="Pfam" id="PF03413">
    <property type="entry name" value="PepSY"/>
    <property type="match status" value="1"/>
</dbReference>
<organism evidence="3 4">
    <name type="scientific">Lederbergia graminis</name>
    <dbReference type="NCBI Taxonomy" id="735518"/>
    <lineage>
        <taxon>Bacteria</taxon>
        <taxon>Bacillati</taxon>
        <taxon>Bacillota</taxon>
        <taxon>Bacilli</taxon>
        <taxon>Bacillales</taxon>
        <taxon>Bacillaceae</taxon>
        <taxon>Lederbergia</taxon>
    </lineage>
</organism>
<sequence length="471" mass="53461">MNINTNMQTATSKLKQPATQKNIYMTIWRWHFYAGILFAPLIIFLAITGAVYLFKPQLENYMYHNLFYVQENEEKIATTDQILEVKKQYPNAVITSFTPSFEADRSAVVEMKDYGENVSVYVNPYNGDIIGTLYEKDRFMAFVNDMHNGELWGGTFGNRLVELAACWAVILVISGIYLWWPRHKKSIFGTIIPRIRFLKGKRMFWRDIHAVTAFWLSIFIIIQLISGLMWSGVWGNMANKFVAKTGAGSPAGMEPWESHAFPESTIPTKDIADVPWAAENLPVPKSSDGVTPISIEKVVETVKNEHVHPGYKIVFPQSKTGVYTVFLDPANVYPNRPLPSSQRTLHIDQYNGDILANLGWKDYGTLGKIVTLGIAFHQGEFGFISQLFILALVIGIILIAVTGFIMWWKRRPRGKFGAPPKQEHRKLLKGVAVIVLALSIFFPLVGLSLIFVFALDWLIIKRIPKLKQWIG</sequence>
<evidence type="ECO:0000256" key="1">
    <source>
        <dbReference type="SAM" id="Phobius"/>
    </source>
</evidence>
<name>A0ABW0LJZ0_9BACI</name>
<keyword evidence="4" id="KW-1185">Reference proteome</keyword>
<accession>A0ABW0LJZ0</accession>
<feature type="domain" description="PepSY" evidence="2">
    <location>
        <begin position="85"/>
        <end position="132"/>
    </location>
</feature>
<dbReference type="Proteomes" id="UP001596147">
    <property type="component" value="Unassembled WGS sequence"/>
</dbReference>
<feature type="transmembrane region" description="Helical" evidence="1">
    <location>
        <begin position="30"/>
        <end position="54"/>
    </location>
</feature>
<keyword evidence="1" id="KW-1133">Transmembrane helix</keyword>
<protein>
    <submittedName>
        <fullName evidence="3">PepSY-associated TM helix domain-containing protein</fullName>
    </submittedName>
</protein>
<dbReference type="PANTHER" id="PTHR34219">
    <property type="entry name" value="IRON-REGULATED INNER MEMBRANE PROTEIN-RELATED"/>
    <property type="match status" value="1"/>
</dbReference>
<comment type="caution">
    <text evidence="3">The sequence shown here is derived from an EMBL/GenBank/DDBJ whole genome shotgun (WGS) entry which is preliminary data.</text>
</comment>
<keyword evidence="1" id="KW-0472">Membrane</keyword>
<reference evidence="4" key="1">
    <citation type="journal article" date="2019" name="Int. J. Syst. Evol. Microbiol.">
        <title>The Global Catalogue of Microorganisms (GCM) 10K type strain sequencing project: providing services to taxonomists for standard genome sequencing and annotation.</title>
        <authorList>
            <consortium name="The Broad Institute Genomics Platform"/>
            <consortium name="The Broad Institute Genome Sequencing Center for Infectious Disease"/>
            <person name="Wu L."/>
            <person name="Ma J."/>
        </authorList>
    </citation>
    <scope>NUCLEOTIDE SEQUENCE [LARGE SCALE GENOMIC DNA]</scope>
    <source>
        <strain evidence="4">CGMCC 1.12237</strain>
    </source>
</reference>
<dbReference type="RefSeq" id="WP_382353863.1">
    <property type="nucleotide sequence ID" value="NZ_JBHSMC010000021.1"/>
</dbReference>